<keyword evidence="3" id="KW-0808">Transferase</keyword>
<dbReference type="EMBL" id="UZAN01042726">
    <property type="protein sequence ID" value="VDP76635.1"/>
    <property type="molecule type" value="Genomic_DNA"/>
</dbReference>
<keyword evidence="7" id="KW-0067">ATP-binding</keyword>
<name>A0A183AFT7_9TREM</name>
<keyword evidence="6" id="KW-0547">Nucleotide-binding</keyword>
<accession>A0A183AFT7</accession>
<dbReference type="Pfam" id="PF02696">
    <property type="entry name" value="SelO"/>
    <property type="match status" value="1"/>
</dbReference>
<reference evidence="10 11" key="2">
    <citation type="submission" date="2018-11" db="EMBL/GenBank/DDBJ databases">
        <authorList>
            <consortium name="Pathogen Informatics"/>
        </authorList>
    </citation>
    <scope>NUCLEOTIDE SEQUENCE [LARGE SCALE GENOMIC DNA]</scope>
    <source>
        <strain evidence="10 11">Egypt</strain>
    </source>
</reference>
<reference evidence="12" key="1">
    <citation type="submission" date="2016-06" db="UniProtKB">
        <authorList>
            <consortium name="WormBaseParasite"/>
        </authorList>
    </citation>
    <scope>IDENTIFICATION</scope>
</reference>
<organism evidence="12">
    <name type="scientific">Echinostoma caproni</name>
    <dbReference type="NCBI Taxonomy" id="27848"/>
    <lineage>
        <taxon>Eukaryota</taxon>
        <taxon>Metazoa</taxon>
        <taxon>Spiralia</taxon>
        <taxon>Lophotrochozoa</taxon>
        <taxon>Platyhelminthes</taxon>
        <taxon>Trematoda</taxon>
        <taxon>Digenea</taxon>
        <taxon>Plagiorchiida</taxon>
        <taxon>Echinostomata</taxon>
        <taxon>Echinostomatoidea</taxon>
        <taxon>Echinostomatidae</taxon>
        <taxon>Echinostoma</taxon>
    </lineage>
</organism>
<proteinExistence type="inferred from homology"/>
<evidence type="ECO:0000256" key="7">
    <source>
        <dbReference type="ARBA" id="ARBA00022840"/>
    </source>
</evidence>
<evidence type="ECO:0000313" key="12">
    <source>
        <dbReference type="WBParaSite" id="ECPE_0000583501-mRNA-1"/>
    </source>
</evidence>
<keyword evidence="11" id="KW-1185">Reference proteome</keyword>
<evidence type="ECO:0000313" key="11">
    <source>
        <dbReference type="Proteomes" id="UP000272942"/>
    </source>
</evidence>
<dbReference type="Proteomes" id="UP000272942">
    <property type="component" value="Unassembled WGS sequence"/>
</dbReference>
<evidence type="ECO:0000256" key="9">
    <source>
        <dbReference type="ARBA" id="ARBA00031547"/>
    </source>
</evidence>
<dbReference type="InterPro" id="IPR003846">
    <property type="entry name" value="SelO"/>
</dbReference>
<dbReference type="GO" id="GO:0005524">
    <property type="term" value="F:ATP binding"/>
    <property type="evidence" value="ECO:0007669"/>
    <property type="project" value="UniProtKB-KW"/>
</dbReference>
<dbReference type="PANTHER" id="PTHR12153">
    <property type="entry name" value="SELENOPROTEIN O"/>
    <property type="match status" value="1"/>
</dbReference>
<dbReference type="GO" id="GO:0046872">
    <property type="term" value="F:metal ion binding"/>
    <property type="evidence" value="ECO:0007669"/>
    <property type="project" value="UniProtKB-KW"/>
</dbReference>
<comment type="cofactor">
    <cofactor evidence="1">
        <name>Mg(2+)</name>
        <dbReference type="ChEBI" id="CHEBI:18420"/>
    </cofactor>
</comment>
<keyword evidence="5" id="KW-0479">Metal-binding</keyword>
<dbReference type="GO" id="GO:0016779">
    <property type="term" value="F:nucleotidyltransferase activity"/>
    <property type="evidence" value="ECO:0007669"/>
    <property type="project" value="UniProtKB-KW"/>
</dbReference>
<evidence type="ECO:0000256" key="2">
    <source>
        <dbReference type="ARBA" id="ARBA00009747"/>
    </source>
</evidence>
<dbReference type="WBParaSite" id="ECPE_0000583501-mRNA-1">
    <property type="protein sequence ID" value="ECPE_0000583501-mRNA-1"/>
    <property type="gene ID" value="ECPE_0000583501"/>
</dbReference>
<evidence type="ECO:0000256" key="4">
    <source>
        <dbReference type="ARBA" id="ARBA00022695"/>
    </source>
</evidence>
<evidence type="ECO:0000313" key="10">
    <source>
        <dbReference type="EMBL" id="VDP76635.1"/>
    </source>
</evidence>
<dbReference type="OrthoDB" id="10254721at2759"/>
<dbReference type="PANTHER" id="PTHR12153:SF15">
    <property type="entry name" value="PROTEIN ADENYLYLTRANSFERASE SELO, MITOCHONDRIAL"/>
    <property type="match status" value="1"/>
</dbReference>
<keyword evidence="4" id="KW-0548">Nucleotidyltransferase</keyword>
<dbReference type="AlphaFoldDB" id="A0A183AFT7"/>
<keyword evidence="8" id="KW-0460">Magnesium</keyword>
<evidence type="ECO:0000256" key="1">
    <source>
        <dbReference type="ARBA" id="ARBA00001946"/>
    </source>
</evidence>
<sequence>MSLMMDHRPREFPAGFRNILPSMFWRHQRIIMPFLQGHLSVPTENHQLEPIRVLNTDNMSILGLTMDYGPFGFMDRFMWDHICNASDTDGRYTYAQQPSVCAWNCARLAECLIRVLGEESSSLTAGQSGSEKKEETSLVARFRTVLDSTYTQTYLKVYLQQMRKKLGLFASDVSEDDLLFKSLFDTMEQTGADFTNTFLALGSCVADATDQNLDFRETKLNPDQLLDECCDVDELREAYEPSDLERQREMLHRFAGIVRHLIERIDDGKVLGTEEKARRLQSLENITQEEKRERDRQLWQTWLDHYFTRLRTDMKRRPDVSNAQRIALMRATNPRIVLRNFLAEQVIRAAEDEDYMPAEQLLEALRHPFTEGSCAVDAQSKTEFTNVLSSCSRPPEWSRELRVT</sequence>
<evidence type="ECO:0000256" key="6">
    <source>
        <dbReference type="ARBA" id="ARBA00022741"/>
    </source>
</evidence>
<gene>
    <name evidence="10" type="ORF">ECPE_LOCUS5822</name>
</gene>
<comment type="similarity">
    <text evidence="2">Belongs to the SELO family.</text>
</comment>
<evidence type="ECO:0000256" key="3">
    <source>
        <dbReference type="ARBA" id="ARBA00022679"/>
    </source>
</evidence>
<protein>
    <recommendedName>
        <fullName evidence="9">Selenoprotein O</fullName>
    </recommendedName>
</protein>
<evidence type="ECO:0000256" key="5">
    <source>
        <dbReference type="ARBA" id="ARBA00022723"/>
    </source>
</evidence>
<evidence type="ECO:0000256" key="8">
    <source>
        <dbReference type="ARBA" id="ARBA00022842"/>
    </source>
</evidence>